<feature type="region of interest" description="Disordered" evidence="1">
    <location>
        <begin position="152"/>
        <end position="174"/>
    </location>
</feature>
<comment type="caution">
    <text evidence="2">The sequence shown here is derived from an EMBL/GenBank/DDBJ whole genome shotgun (WGS) entry which is preliminary data.</text>
</comment>
<evidence type="ECO:0000256" key="1">
    <source>
        <dbReference type="SAM" id="MobiDB-lite"/>
    </source>
</evidence>
<dbReference type="AlphaFoldDB" id="A0AAE1AXR0"/>
<reference evidence="2" key="1">
    <citation type="journal article" date="2023" name="G3 (Bethesda)">
        <title>A reference genome for the long-term kleptoplast-retaining sea slug Elysia crispata morphotype clarki.</title>
        <authorList>
            <person name="Eastman K.E."/>
            <person name="Pendleton A.L."/>
            <person name="Shaikh M.A."/>
            <person name="Suttiyut T."/>
            <person name="Ogas R."/>
            <person name="Tomko P."/>
            <person name="Gavelis G."/>
            <person name="Widhalm J.R."/>
            <person name="Wisecaver J.H."/>
        </authorList>
    </citation>
    <scope>NUCLEOTIDE SEQUENCE</scope>
    <source>
        <strain evidence="2">ECLA1</strain>
    </source>
</reference>
<accession>A0AAE1AXR0</accession>
<protein>
    <submittedName>
        <fullName evidence="2">Uncharacterized protein</fullName>
    </submittedName>
</protein>
<dbReference type="EMBL" id="JAWDGP010000946">
    <property type="protein sequence ID" value="KAK3796014.1"/>
    <property type="molecule type" value="Genomic_DNA"/>
</dbReference>
<keyword evidence="3" id="KW-1185">Reference proteome</keyword>
<gene>
    <name evidence="2" type="ORF">RRG08_013320</name>
</gene>
<organism evidence="2 3">
    <name type="scientific">Elysia crispata</name>
    <name type="common">lettuce slug</name>
    <dbReference type="NCBI Taxonomy" id="231223"/>
    <lineage>
        <taxon>Eukaryota</taxon>
        <taxon>Metazoa</taxon>
        <taxon>Spiralia</taxon>
        <taxon>Lophotrochozoa</taxon>
        <taxon>Mollusca</taxon>
        <taxon>Gastropoda</taxon>
        <taxon>Heterobranchia</taxon>
        <taxon>Euthyneura</taxon>
        <taxon>Panpulmonata</taxon>
        <taxon>Sacoglossa</taxon>
        <taxon>Placobranchoidea</taxon>
        <taxon>Plakobranchidae</taxon>
        <taxon>Elysia</taxon>
    </lineage>
</organism>
<evidence type="ECO:0000313" key="3">
    <source>
        <dbReference type="Proteomes" id="UP001283361"/>
    </source>
</evidence>
<name>A0AAE1AXR0_9GAST</name>
<evidence type="ECO:0000313" key="2">
    <source>
        <dbReference type="EMBL" id="KAK3796014.1"/>
    </source>
</evidence>
<dbReference type="Proteomes" id="UP001283361">
    <property type="component" value="Unassembled WGS sequence"/>
</dbReference>
<proteinExistence type="predicted"/>
<sequence>MICFSFPSLLERQDMSQGSVRKTIREKAEVRGVKSFTVCLNIESYPTATSVPSFIHSKRCGDHLNSDAYFGKARNSSSTSTIILIKVVKVIFKDCLHGSLSFWPSYLRYQQNPVRWPKAPTEAMPSSRSTRDFQKGDLVVAVEVNIARRGHRRAHVDSSATNQTATPGCISRYH</sequence>